<dbReference type="InterPro" id="IPR000160">
    <property type="entry name" value="GGDEF_dom"/>
</dbReference>
<dbReference type="HOGENOM" id="CLU_000445_11_28_3"/>
<dbReference type="PROSITE" id="PS50110">
    <property type="entry name" value="RESPONSE_REGULATORY"/>
    <property type="match status" value="1"/>
</dbReference>
<evidence type="ECO:0000313" key="4">
    <source>
        <dbReference type="EMBL" id="ADN14158.1"/>
    </source>
</evidence>
<evidence type="ECO:0000256" key="1">
    <source>
        <dbReference type="PROSITE-ProRule" id="PRU00169"/>
    </source>
</evidence>
<dbReference type="SUPFAM" id="SSF52172">
    <property type="entry name" value="CheY-like"/>
    <property type="match status" value="1"/>
</dbReference>
<feature type="domain" description="GGDEF" evidence="3">
    <location>
        <begin position="175"/>
        <end position="308"/>
    </location>
</feature>
<dbReference type="RefSeq" id="WP_013322263.1">
    <property type="nucleotide sequence ID" value="NC_014501.1"/>
</dbReference>
<accession>E0UDG7</accession>
<evidence type="ECO:0000259" key="2">
    <source>
        <dbReference type="PROSITE" id="PS50110"/>
    </source>
</evidence>
<dbReference type="InterPro" id="IPR043128">
    <property type="entry name" value="Rev_trsase/Diguanyl_cyclase"/>
</dbReference>
<name>E0UDG7_GLOV7</name>
<dbReference type="Pfam" id="PF00990">
    <property type="entry name" value="GGDEF"/>
    <property type="match status" value="1"/>
</dbReference>
<dbReference type="GO" id="GO:0052621">
    <property type="term" value="F:diguanylate cyclase activity"/>
    <property type="evidence" value="ECO:0007669"/>
    <property type="project" value="TreeGrafter"/>
</dbReference>
<dbReference type="CDD" id="cd01949">
    <property type="entry name" value="GGDEF"/>
    <property type="match status" value="1"/>
</dbReference>
<protein>
    <submittedName>
        <fullName evidence="4">Response regulator receiver modulated diguanylate cyclase</fullName>
    </submittedName>
</protein>
<dbReference type="PANTHER" id="PTHR45138:SF9">
    <property type="entry name" value="DIGUANYLATE CYCLASE DGCM-RELATED"/>
    <property type="match status" value="1"/>
</dbReference>
<dbReference type="OrthoDB" id="9115at2"/>
<dbReference type="Pfam" id="PF00072">
    <property type="entry name" value="Response_reg"/>
    <property type="match status" value="1"/>
</dbReference>
<dbReference type="InterPro" id="IPR001789">
    <property type="entry name" value="Sig_transdc_resp-reg_receiver"/>
</dbReference>
<comment type="caution">
    <text evidence="1">Lacks conserved residue(s) required for the propagation of feature annotation.</text>
</comment>
<dbReference type="GO" id="GO:0043709">
    <property type="term" value="P:cell adhesion involved in single-species biofilm formation"/>
    <property type="evidence" value="ECO:0007669"/>
    <property type="project" value="TreeGrafter"/>
</dbReference>
<gene>
    <name evidence="4" type="ordered locus">Cyan7822_2179</name>
</gene>
<dbReference type="EMBL" id="CP002198">
    <property type="protein sequence ID" value="ADN14158.1"/>
    <property type="molecule type" value="Genomic_DNA"/>
</dbReference>
<dbReference type="STRING" id="497965.Cyan7822_2179"/>
<dbReference type="eggNOG" id="COG3706">
    <property type="taxonomic scope" value="Bacteria"/>
</dbReference>
<dbReference type="NCBIfam" id="TIGR00254">
    <property type="entry name" value="GGDEF"/>
    <property type="match status" value="1"/>
</dbReference>
<dbReference type="InterPro" id="IPR050469">
    <property type="entry name" value="Diguanylate_Cyclase"/>
</dbReference>
<keyword evidence="5" id="KW-1185">Reference proteome</keyword>
<dbReference type="SMART" id="SM00267">
    <property type="entry name" value="GGDEF"/>
    <property type="match status" value="1"/>
</dbReference>
<sequence>MRVFSADNFLIMIVDDDSQNREFLRSILEQSGYKTTLAFSGQEALELIKFTKPDLILLALVMQNLNGLQVFERLKADSDYQDIPIVLLADREEKHQLLKAFELGIKNYFIRPFIVTYLLKKIKLLILKFIRNKLNKTITDLEKIAVLEQLTVIPNRCHILTITEQKISLACYYNYPISILIICLDNLNFINDTYGELVGNEVLIFMAKKLNNFLRKEDYLVRFNQGSFLGFLPHTGTQFALEIAERLRQKIGELSLNVENQQIYFTVSIGVATYQVNESDIEELLKRAEQALFQAKKQGGNQVVVHQDDLSNLRVG</sequence>
<dbReference type="AlphaFoldDB" id="E0UDG7"/>
<dbReference type="PANTHER" id="PTHR45138">
    <property type="entry name" value="REGULATORY COMPONENTS OF SENSORY TRANSDUCTION SYSTEM"/>
    <property type="match status" value="1"/>
</dbReference>
<dbReference type="KEGG" id="cyj:Cyan7822_2179"/>
<dbReference type="Gene3D" id="3.40.50.2300">
    <property type="match status" value="1"/>
</dbReference>
<dbReference type="SUPFAM" id="SSF55073">
    <property type="entry name" value="Nucleotide cyclase"/>
    <property type="match status" value="1"/>
</dbReference>
<evidence type="ECO:0000259" key="3">
    <source>
        <dbReference type="PROSITE" id="PS50887"/>
    </source>
</evidence>
<dbReference type="InterPro" id="IPR029787">
    <property type="entry name" value="Nucleotide_cyclase"/>
</dbReference>
<dbReference type="GO" id="GO:0000160">
    <property type="term" value="P:phosphorelay signal transduction system"/>
    <property type="evidence" value="ECO:0007669"/>
    <property type="project" value="InterPro"/>
</dbReference>
<dbReference type="PROSITE" id="PS50887">
    <property type="entry name" value="GGDEF"/>
    <property type="match status" value="1"/>
</dbReference>
<dbReference type="GO" id="GO:1902201">
    <property type="term" value="P:negative regulation of bacterial-type flagellum-dependent cell motility"/>
    <property type="evidence" value="ECO:0007669"/>
    <property type="project" value="TreeGrafter"/>
</dbReference>
<proteinExistence type="predicted"/>
<dbReference type="SMART" id="SM00448">
    <property type="entry name" value="REC"/>
    <property type="match status" value="1"/>
</dbReference>
<evidence type="ECO:0000313" key="5">
    <source>
        <dbReference type="Proteomes" id="UP000008206"/>
    </source>
</evidence>
<dbReference type="GO" id="GO:0005886">
    <property type="term" value="C:plasma membrane"/>
    <property type="evidence" value="ECO:0007669"/>
    <property type="project" value="TreeGrafter"/>
</dbReference>
<organism evidence="4 5">
    <name type="scientific">Gloeothece verrucosa (strain PCC 7822)</name>
    <name type="common">Cyanothece sp. (strain PCC 7822)</name>
    <dbReference type="NCBI Taxonomy" id="497965"/>
    <lineage>
        <taxon>Bacteria</taxon>
        <taxon>Bacillati</taxon>
        <taxon>Cyanobacteriota</taxon>
        <taxon>Cyanophyceae</taxon>
        <taxon>Oscillatoriophycideae</taxon>
        <taxon>Chroococcales</taxon>
        <taxon>Aphanothecaceae</taxon>
        <taxon>Gloeothece</taxon>
        <taxon>Gloeothece verrucosa</taxon>
    </lineage>
</organism>
<reference evidence="5" key="1">
    <citation type="journal article" date="2011" name="MBio">
        <title>Novel metabolic attributes of the genus Cyanothece, comprising a group of unicellular nitrogen-fixing Cyanobacteria.</title>
        <authorList>
            <person name="Bandyopadhyay A."/>
            <person name="Elvitigala T."/>
            <person name="Welsh E."/>
            <person name="Stockel J."/>
            <person name="Liberton M."/>
            <person name="Min H."/>
            <person name="Sherman L.A."/>
            <person name="Pakrasi H.B."/>
        </authorList>
    </citation>
    <scope>NUCLEOTIDE SEQUENCE [LARGE SCALE GENOMIC DNA]</scope>
    <source>
        <strain evidence="5">PCC 7822</strain>
    </source>
</reference>
<dbReference type="InterPro" id="IPR011006">
    <property type="entry name" value="CheY-like_superfamily"/>
</dbReference>
<dbReference type="Proteomes" id="UP000008206">
    <property type="component" value="Chromosome"/>
</dbReference>
<dbReference type="Gene3D" id="3.30.70.270">
    <property type="match status" value="1"/>
</dbReference>
<feature type="domain" description="Response regulatory" evidence="2">
    <location>
        <begin position="10"/>
        <end position="126"/>
    </location>
</feature>